<dbReference type="AlphaFoldDB" id="A0A5B7GWH7"/>
<proteinExistence type="predicted"/>
<comment type="caution">
    <text evidence="1">The sequence shown here is derived from an EMBL/GenBank/DDBJ whole genome shotgun (WGS) entry which is preliminary data.</text>
</comment>
<sequence length="209" mass="22248">MAVTERGKVWGQLVEDIPSAGVEALQLPSGLSPIVKGLRSENSWSLSLLVVASGALEVSGDCHRDKPGSDYENETRAAGMSYIHIVLCPPGPRVAMDTEKGMLCIVALVVVFLRGSDGICIAISDRNVGEIANRNPGLHVTGCVPRGTTALWVAEHVFRSPLAARSSALSFPRDVGTPLTLLTLPITRVTLGHVMAWTPHVANYKSENS</sequence>
<organism evidence="1 2">
    <name type="scientific">Portunus trituberculatus</name>
    <name type="common">Swimming crab</name>
    <name type="synonym">Neptunus trituberculatus</name>
    <dbReference type="NCBI Taxonomy" id="210409"/>
    <lineage>
        <taxon>Eukaryota</taxon>
        <taxon>Metazoa</taxon>
        <taxon>Ecdysozoa</taxon>
        <taxon>Arthropoda</taxon>
        <taxon>Crustacea</taxon>
        <taxon>Multicrustacea</taxon>
        <taxon>Malacostraca</taxon>
        <taxon>Eumalacostraca</taxon>
        <taxon>Eucarida</taxon>
        <taxon>Decapoda</taxon>
        <taxon>Pleocyemata</taxon>
        <taxon>Brachyura</taxon>
        <taxon>Eubrachyura</taxon>
        <taxon>Portunoidea</taxon>
        <taxon>Portunidae</taxon>
        <taxon>Portuninae</taxon>
        <taxon>Portunus</taxon>
    </lineage>
</organism>
<evidence type="ECO:0000313" key="2">
    <source>
        <dbReference type="Proteomes" id="UP000324222"/>
    </source>
</evidence>
<dbReference type="Proteomes" id="UP000324222">
    <property type="component" value="Unassembled WGS sequence"/>
</dbReference>
<accession>A0A5B7GWH7</accession>
<protein>
    <submittedName>
        <fullName evidence="1">Uncharacterized protein</fullName>
    </submittedName>
</protein>
<reference evidence="1 2" key="1">
    <citation type="submission" date="2019-05" db="EMBL/GenBank/DDBJ databases">
        <title>Another draft genome of Portunus trituberculatus and its Hox gene families provides insights of decapod evolution.</title>
        <authorList>
            <person name="Jeong J.-H."/>
            <person name="Song I."/>
            <person name="Kim S."/>
            <person name="Choi T."/>
            <person name="Kim D."/>
            <person name="Ryu S."/>
            <person name="Kim W."/>
        </authorList>
    </citation>
    <scope>NUCLEOTIDE SEQUENCE [LARGE SCALE GENOMIC DNA]</scope>
    <source>
        <tissue evidence="1">Muscle</tissue>
    </source>
</reference>
<evidence type="ECO:0000313" key="1">
    <source>
        <dbReference type="EMBL" id="MPC60954.1"/>
    </source>
</evidence>
<keyword evidence="2" id="KW-1185">Reference proteome</keyword>
<gene>
    <name evidence="1" type="ORF">E2C01_055016</name>
</gene>
<dbReference type="EMBL" id="VSRR010018071">
    <property type="protein sequence ID" value="MPC60954.1"/>
    <property type="molecule type" value="Genomic_DNA"/>
</dbReference>
<name>A0A5B7GWH7_PORTR</name>